<dbReference type="SUPFAM" id="SSF55298">
    <property type="entry name" value="YjgF-like"/>
    <property type="match status" value="1"/>
</dbReference>
<proteinExistence type="inferred from homology"/>
<dbReference type="InterPro" id="IPR035959">
    <property type="entry name" value="RutC-like_sf"/>
</dbReference>
<dbReference type="Pfam" id="PF01042">
    <property type="entry name" value="Ribonuc_L-PSP"/>
    <property type="match status" value="1"/>
</dbReference>
<accession>A6W436</accession>
<dbReference type="InterPro" id="IPR019897">
    <property type="entry name" value="RidA_CS"/>
</dbReference>
<dbReference type="HOGENOM" id="CLU_102131_0_0_11"/>
<gene>
    <name evidence="2" type="ordered locus">Krad_0084</name>
</gene>
<reference evidence="3" key="1">
    <citation type="journal article" date="2008" name="PLoS ONE">
        <title>Survival in nuclear waste, extreme resistance, and potential applications gleaned from the genome sequence of Kineococcus radiotolerans SRS30216.</title>
        <authorList>
            <person name="Bagwell C.E."/>
            <person name="Bhat S."/>
            <person name="Hawkins G.M."/>
            <person name="Smith B.W."/>
            <person name="Biswas T."/>
            <person name="Hoover T.R."/>
            <person name="Saunders E."/>
            <person name="Han C.S."/>
            <person name="Tsodikov O.V."/>
            <person name="Shimkets L.J."/>
        </authorList>
    </citation>
    <scope>NUCLEOTIDE SEQUENCE [LARGE SCALE GENOMIC DNA]</scope>
    <source>
        <strain evidence="3">ATCC BAA-149 / DSM 14245 / SRS30216</strain>
    </source>
</reference>
<dbReference type="PANTHER" id="PTHR11803">
    <property type="entry name" value="2-IMINOBUTANOATE/2-IMINOPROPANOATE DEAMINASE RIDA"/>
    <property type="match status" value="1"/>
</dbReference>
<comment type="similarity">
    <text evidence="1">Belongs to the RutC family.</text>
</comment>
<organism evidence="2 3">
    <name type="scientific">Kineococcus radiotolerans (strain ATCC BAA-149 / DSM 14245 / SRS30216)</name>
    <dbReference type="NCBI Taxonomy" id="266940"/>
    <lineage>
        <taxon>Bacteria</taxon>
        <taxon>Bacillati</taxon>
        <taxon>Actinomycetota</taxon>
        <taxon>Actinomycetes</taxon>
        <taxon>Kineosporiales</taxon>
        <taxon>Kineosporiaceae</taxon>
        <taxon>Kineococcus</taxon>
    </lineage>
</organism>
<evidence type="ECO:0000256" key="1">
    <source>
        <dbReference type="ARBA" id="ARBA00010552"/>
    </source>
</evidence>
<dbReference type="Proteomes" id="UP000001116">
    <property type="component" value="Chromosome"/>
</dbReference>
<keyword evidence="3" id="KW-1185">Reference proteome</keyword>
<dbReference type="GO" id="GO:0019239">
    <property type="term" value="F:deaminase activity"/>
    <property type="evidence" value="ECO:0007669"/>
    <property type="project" value="TreeGrafter"/>
</dbReference>
<dbReference type="STRING" id="266940.Krad_0084"/>
<dbReference type="PROSITE" id="PS01094">
    <property type="entry name" value="UPF0076"/>
    <property type="match status" value="1"/>
</dbReference>
<dbReference type="AlphaFoldDB" id="A6W436"/>
<dbReference type="PANTHER" id="PTHR11803:SF59">
    <property type="entry name" value="ENDORIBONUCLEASE"/>
    <property type="match status" value="1"/>
</dbReference>
<name>A6W436_KINRD</name>
<dbReference type="eggNOG" id="COG0251">
    <property type="taxonomic scope" value="Bacteria"/>
</dbReference>
<dbReference type="GO" id="GO:0005829">
    <property type="term" value="C:cytosol"/>
    <property type="evidence" value="ECO:0007669"/>
    <property type="project" value="TreeGrafter"/>
</dbReference>
<dbReference type="EMBL" id="CP000750">
    <property type="protein sequence ID" value="ABS01575.1"/>
    <property type="molecule type" value="Genomic_DNA"/>
</dbReference>
<evidence type="ECO:0000313" key="3">
    <source>
        <dbReference type="Proteomes" id="UP000001116"/>
    </source>
</evidence>
<dbReference type="KEGG" id="kra:Krad_0084"/>
<dbReference type="Gene3D" id="3.30.1330.40">
    <property type="entry name" value="RutC-like"/>
    <property type="match status" value="1"/>
</dbReference>
<evidence type="ECO:0000313" key="2">
    <source>
        <dbReference type="EMBL" id="ABS01575.1"/>
    </source>
</evidence>
<sequence length="237" mass="23964">MSAARRTPTPHPTENLVKKLNRPVAVGAAALLLLGAGAGAGVAASRGGTPEPGTVVTNLPLGSTNPNIASGVGIGAGTAIYKSSGTGPSVGDPTATPGTPQAYVDLEAFGGTVPEGVTLTEAQGLNALAAIGENLATVGLDYDDVITMRVFLDNEPGAETADFAGWNRAYRQYFANVDLETGEATQVVLGTGAPAAPLRENVAVPSRSALEVGSLPVPGWLVEIEVDAVYPEQHPVD</sequence>
<protein>
    <submittedName>
        <fullName evidence="2">Endoribonuclease L-PSP</fullName>
    </submittedName>
</protein>
<dbReference type="InterPro" id="IPR006175">
    <property type="entry name" value="YjgF/YER057c/UK114"/>
</dbReference>